<protein>
    <submittedName>
        <fullName evidence="1">Uncharacterized protein</fullName>
    </submittedName>
</protein>
<dbReference type="EMBL" id="FOTV01000005">
    <property type="protein sequence ID" value="SFL60430.1"/>
    <property type="molecule type" value="Genomic_DNA"/>
</dbReference>
<proteinExistence type="predicted"/>
<keyword evidence="2" id="KW-1185">Reference proteome</keyword>
<comment type="caution">
    <text evidence="1">The sequence shown here is derived from an EMBL/GenBank/DDBJ whole genome shotgun (WGS) entry which is preliminary data.</text>
</comment>
<sequence>MRSAAFGIFGAKVAGDLWLNRGYMDSPCGQATPFESEAVLDCSSTFGLFVGTVARARMMMRVSDNLIR</sequence>
<dbReference type="Proteomes" id="UP000199211">
    <property type="component" value="Unassembled WGS sequence"/>
</dbReference>
<gene>
    <name evidence="1" type="ORF">SAMN04487868_1052</name>
</gene>
<organism evidence="1 2">
    <name type="scientific">Marinobacter salarius</name>
    <dbReference type="NCBI Taxonomy" id="1420917"/>
    <lineage>
        <taxon>Bacteria</taxon>
        <taxon>Pseudomonadati</taxon>
        <taxon>Pseudomonadota</taxon>
        <taxon>Gammaproteobacteria</taxon>
        <taxon>Pseudomonadales</taxon>
        <taxon>Marinobacteraceae</taxon>
        <taxon>Marinobacter</taxon>
    </lineage>
</organism>
<reference evidence="1 2" key="1">
    <citation type="submission" date="2016-10" db="EMBL/GenBank/DDBJ databases">
        <authorList>
            <person name="Varghese N."/>
            <person name="Submissions S."/>
        </authorList>
    </citation>
    <scope>NUCLEOTIDE SEQUENCE [LARGE SCALE GENOMIC DNA]</scope>
    <source>
        <strain evidence="1 2">DSM 26291</strain>
    </source>
</reference>
<name>A0ABY1FLT3_9GAMM</name>
<evidence type="ECO:0000313" key="2">
    <source>
        <dbReference type="Proteomes" id="UP000199211"/>
    </source>
</evidence>
<evidence type="ECO:0000313" key="1">
    <source>
        <dbReference type="EMBL" id="SFL60430.1"/>
    </source>
</evidence>
<accession>A0ABY1FLT3</accession>